<feature type="chain" id="PRO_5030737074" evidence="8">
    <location>
        <begin position="33"/>
        <end position="988"/>
    </location>
</feature>
<keyword evidence="6 7" id="KW-0998">Cell outer membrane</keyword>
<evidence type="ECO:0000256" key="1">
    <source>
        <dbReference type="ARBA" id="ARBA00004571"/>
    </source>
</evidence>
<dbReference type="PROSITE" id="PS52016">
    <property type="entry name" value="TONB_DEPENDENT_REC_3"/>
    <property type="match status" value="1"/>
</dbReference>
<dbReference type="SUPFAM" id="SSF56935">
    <property type="entry name" value="Porins"/>
    <property type="match status" value="1"/>
</dbReference>
<dbReference type="InterPro" id="IPR023996">
    <property type="entry name" value="TonB-dep_OMP_SusC/RagA"/>
</dbReference>
<dbReference type="InterPro" id="IPR039426">
    <property type="entry name" value="TonB-dep_rcpt-like"/>
</dbReference>
<evidence type="ECO:0000256" key="2">
    <source>
        <dbReference type="ARBA" id="ARBA00022448"/>
    </source>
</evidence>
<evidence type="ECO:0000256" key="3">
    <source>
        <dbReference type="ARBA" id="ARBA00022452"/>
    </source>
</evidence>
<dbReference type="Pfam" id="PF13715">
    <property type="entry name" value="CarbopepD_reg_2"/>
    <property type="match status" value="1"/>
</dbReference>
<evidence type="ECO:0000256" key="7">
    <source>
        <dbReference type="PROSITE-ProRule" id="PRU01360"/>
    </source>
</evidence>
<dbReference type="Pfam" id="PF07715">
    <property type="entry name" value="Plug"/>
    <property type="match status" value="1"/>
</dbReference>
<dbReference type="NCBIfam" id="TIGR04057">
    <property type="entry name" value="SusC_RagA_signa"/>
    <property type="match status" value="1"/>
</dbReference>
<evidence type="ECO:0000256" key="5">
    <source>
        <dbReference type="ARBA" id="ARBA00023136"/>
    </source>
</evidence>
<dbReference type="NCBIfam" id="TIGR04056">
    <property type="entry name" value="OMP_RagA_SusC"/>
    <property type="match status" value="1"/>
</dbReference>
<dbReference type="EMBL" id="JABAIL010000003">
    <property type="protein sequence ID" value="NLR92039.1"/>
    <property type="molecule type" value="Genomic_DNA"/>
</dbReference>
<evidence type="ECO:0000259" key="9">
    <source>
        <dbReference type="Pfam" id="PF07715"/>
    </source>
</evidence>
<dbReference type="Gene3D" id="2.60.40.1120">
    <property type="entry name" value="Carboxypeptidase-like, regulatory domain"/>
    <property type="match status" value="1"/>
</dbReference>
<keyword evidence="4 7" id="KW-0812">Transmembrane</keyword>
<comment type="caution">
    <text evidence="10">The sequence shown here is derived from an EMBL/GenBank/DDBJ whole genome shotgun (WGS) entry which is preliminary data.</text>
</comment>
<dbReference type="Gene3D" id="2.170.130.10">
    <property type="entry name" value="TonB-dependent receptor, plug domain"/>
    <property type="match status" value="1"/>
</dbReference>
<keyword evidence="10" id="KW-0675">Receptor</keyword>
<organism evidence="10 11">
    <name type="scientific">Flammeovirga agarivorans</name>
    <dbReference type="NCBI Taxonomy" id="2726742"/>
    <lineage>
        <taxon>Bacteria</taxon>
        <taxon>Pseudomonadati</taxon>
        <taxon>Bacteroidota</taxon>
        <taxon>Cytophagia</taxon>
        <taxon>Cytophagales</taxon>
        <taxon>Flammeovirgaceae</taxon>
        <taxon>Flammeovirga</taxon>
    </lineage>
</organism>
<evidence type="ECO:0000313" key="11">
    <source>
        <dbReference type="Proteomes" id="UP000585050"/>
    </source>
</evidence>
<dbReference type="SUPFAM" id="SSF49464">
    <property type="entry name" value="Carboxypeptidase regulatory domain-like"/>
    <property type="match status" value="1"/>
</dbReference>
<dbReference type="RefSeq" id="WP_168882744.1">
    <property type="nucleotide sequence ID" value="NZ_JABAIL010000003.1"/>
</dbReference>
<comment type="similarity">
    <text evidence="7">Belongs to the TonB-dependent receptor family.</text>
</comment>
<dbReference type="Proteomes" id="UP000585050">
    <property type="component" value="Unassembled WGS sequence"/>
</dbReference>
<evidence type="ECO:0000313" key="10">
    <source>
        <dbReference type="EMBL" id="NLR92039.1"/>
    </source>
</evidence>
<comment type="subcellular location">
    <subcellularLocation>
        <location evidence="1 7">Cell outer membrane</location>
        <topology evidence="1 7">Multi-pass membrane protein</topology>
    </subcellularLocation>
</comment>
<name>A0A7X8SKS1_9BACT</name>
<evidence type="ECO:0000256" key="6">
    <source>
        <dbReference type="ARBA" id="ARBA00023237"/>
    </source>
</evidence>
<feature type="domain" description="TonB-dependent receptor plug" evidence="9">
    <location>
        <begin position="125"/>
        <end position="232"/>
    </location>
</feature>
<keyword evidence="5 7" id="KW-0472">Membrane</keyword>
<dbReference type="InterPro" id="IPR037066">
    <property type="entry name" value="Plug_dom_sf"/>
</dbReference>
<accession>A0A7X8SKS1</accession>
<proteinExistence type="inferred from homology"/>
<dbReference type="Gene3D" id="2.40.170.20">
    <property type="entry name" value="TonB-dependent receptor, beta-barrel domain"/>
    <property type="match status" value="1"/>
</dbReference>
<dbReference type="AlphaFoldDB" id="A0A7X8SKS1"/>
<reference evidence="10 11" key="1">
    <citation type="submission" date="2020-04" db="EMBL/GenBank/DDBJ databases">
        <title>Flammeovirga sp. SR4, a novel species isolated from seawater.</title>
        <authorList>
            <person name="Wang X."/>
        </authorList>
    </citation>
    <scope>NUCLEOTIDE SEQUENCE [LARGE SCALE GENOMIC DNA]</scope>
    <source>
        <strain evidence="10 11">SR4</strain>
    </source>
</reference>
<dbReference type="FunFam" id="2.170.130.10:FF:000008">
    <property type="entry name" value="SusC/RagA family TonB-linked outer membrane protein"/>
    <property type="match status" value="1"/>
</dbReference>
<keyword evidence="2 7" id="KW-0813">Transport</keyword>
<feature type="signal peptide" evidence="8">
    <location>
        <begin position="1"/>
        <end position="32"/>
    </location>
</feature>
<gene>
    <name evidence="10" type="ORF">HGP29_12510</name>
</gene>
<sequence>MTRHNTLYDSVVKRSCISLLFLLLLLSTNIYAQTSTISGIVTDQSGDPIPGVTILLKNTLVGTTSDFDGHYKIEINNSSDILVFSYVGMVTEEVTVGARSTIDISLAEDMIKLEELVVIGYGSQDKKDVTGSVSVVGSEDLESRLNTQVGSLIQGKVAGVQVQASSGKPSQGISMRIRGTNSINAGSEPLYVVDGVPTADTRSLSPSDIESISVLKDASAAAIYGAQGANGVVLITTKKGTSTKPTVSLDIYGGINEVWRTQEVLNGEQYRDLMTEMGYNTDWENYQNNTDWQNEVFQTGYTQNYQLAISGKSDKTNYYISGGFTGTQGAVRSSEMNRANFKVNIDQEVNDWLKLGTRLSYVDYNDVDVKDNQAVNQGGVLLGALTTPAVIGIYNDDGTFTSNPFQDWENPIASTDGSQRGFNNKRFLGNLYAEISFLRDFKFKTNIGIDNNTDKYDYFLDPYRTSYGRALNGQSIVSQNNNSYYIFDNTLSYDKTLGKHKIQGLVGAVVQKYHWQSSTIERRNFASDAISTPNGGSEIAAATATEAEKANSSFIGRVNYAFNNKYLLTANIRMDGSSAFGPQNRWGIFPSFSAGWRISEEAFLESVEIISDLKLRAGYGIVGNDNIGTYAYMGKVGSGANYPIGGATQPGSYPASIENQKLKWEESEQTNIGLDVGLVQDRIELTVDAYIKRTSDLLLNAPLPRSTGYDNAIQNIGALENKGIEFNLNTINVDKEVRWSTNFNISFNRNEVTNLVGQEIYTGSIAGRGEAIQIKEGQSLGVIYGYEFLGVDPQTGNAYYMGSNGESTFSPSPDDRTIIGNANPDFIYGFTNTLSWKGITLNIFFQGSQGNEMLNATRIDTEGMTDAKSQTTAVLRRWKRPGDVTDIPKSSQGNTDNSRISTRFVEDASYLRLKALTIGYDLPSNLLEKIRVGSFRVYATGENLWTLTNYSGYDPEVNQGGNSNTVLGIDYGTYPQTRSIIFGANISF</sequence>
<dbReference type="InterPro" id="IPR012910">
    <property type="entry name" value="Plug_dom"/>
</dbReference>
<dbReference type="InterPro" id="IPR008969">
    <property type="entry name" value="CarboxyPept-like_regulatory"/>
</dbReference>
<evidence type="ECO:0000256" key="4">
    <source>
        <dbReference type="ARBA" id="ARBA00022692"/>
    </source>
</evidence>
<keyword evidence="8" id="KW-0732">Signal</keyword>
<dbReference type="InterPro" id="IPR036942">
    <property type="entry name" value="Beta-barrel_TonB_sf"/>
</dbReference>
<evidence type="ECO:0000256" key="8">
    <source>
        <dbReference type="SAM" id="SignalP"/>
    </source>
</evidence>
<protein>
    <submittedName>
        <fullName evidence="10">TonB-dependent receptor</fullName>
    </submittedName>
</protein>
<keyword evidence="3 7" id="KW-1134">Transmembrane beta strand</keyword>
<dbReference type="InterPro" id="IPR023997">
    <property type="entry name" value="TonB-dep_OMP_SusC/RagA_CS"/>
</dbReference>
<keyword evidence="11" id="KW-1185">Reference proteome</keyword>
<dbReference type="GO" id="GO:0009279">
    <property type="term" value="C:cell outer membrane"/>
    <property type="evidence" value="ECO:0007669"/>
    <property type="project" value="UniProtKB-SubCell"/>
</dbReference>